<feature type="domain" description="F-box protein AT5G49610-like beta-propeller" evidence="2">
    <location>
        <begin position="457"/>
        <end position="723"/>
    </location>
</feature>
<proteinExistence type="predicted"/>
<feature type="domain" description="F-box protein AT5G49610-like beta-propeller" evidence="2">
    <location>
        <begin position="111"/>
        <end position="388"/>
    </location>
</feature>
<feature type="region of interest" description="Disordered" evidence="1">
    <location>
        <begin position="1"/>
        <end position="25"/>
    </location>
</feature>
<organism evidence="3">
    <name type="scientific">Aegilops tauschii</name>
    <name type="common">Tausch's goatgrass</name>
    <name type="synonym">Aegilops squarrosa</name>
    <dbReference type="NCBI Taxonomy" id="37682"/>
    <lineage>
        <taxon>Eukaryota</taxon>
        <taxon>Viridiplantae</taxon>
        <taxon>Streptophyta</taxon>
        <taxon>Embryophyta</taxon>
        <taxon>Tracheophyta</taxon>
        <taxon>Spermatophyta</taxon>
        <taxon>Magnoliopsida</taxon>
        <taxon>Liliopsida</taxon>
        <taxon>Poales</taxon>
        <taxon>Poaceae</taxon>
        <taxon>BOP clade</taxon>
        <taxon>Pooideae</taxon>
        <taxon>Triticodae</taxon>
        <taxon>Triticeae</taxon>
        <taxon>Triticinae</taxon>
        <taxon>Aegilops</taxon>
    </lineage>
</organism>
<name>M8C890_AEGTA</name>
<sequence length="730" mass="82932">MVRVQCTGEGGAEEEGIAEEEEGGAGSSLEASSICTSCGCLPACQSAAMVAKAFFCSDLLGFFSAPYRTAIPAFIPFRSRSDPDLTAAVRGSDFLLARLPEDSGDPGWDRRGYVVLHNQRTSQIAAYNPLTRALHIIPRPPHETCHLSNLDVHFIFSEEDQRAFRVVCDRRRRRRRRKLARFSVFSSDSREWQCFPWVDTSTPQPGDDGGDECMLTFCTDTPLNEPDRLAHDKHKDQSYLVVLNTATLQLSRMNLPPPLKDIDPLQIKLGRTKDGKLFLVCDDSDASKGILAVWLWRADGDGDGVEKWIPHKIYPLNKFVDFTLCSEECDVMARVVAVIDGVAYLCIEYDRDTGCLLSLCLETEKVNKLFDHRVDCAVHPYIMEWPPSLVGNKVTDTCPVCGMDKTRFHAFVQVQICKRTLAPRSDPDLAAAVRGSDFFFTRLPEDGDDSRWAFNGCCSGYVFLHNENTDQIAAYNPLTQVLHIFPYPPQEACDPCYLDFRIIFSEEDRRLFRVVCVRRRRRRRRTLARFSVFSSDSREWQCFPWVDTSVPQPGHDKSTAMPLNEFDRLVYWKHFSQPYIVVLDTGTLRLSRMDLPPPLQDMGSTEFKLGLTKDGRLSLVFIDHFLASKGMLAVWFRRADGDGVEKWMLHKIFALSEFVDFSMCSQEYHDVIVHPAEVIGDFLYLSLCYDGYTRCCLSLCLETDKVNKFFDHSVHPYIMACPPSLVCNKV</sequence>
<dbReference type="PANTHER" id="PTHR33207">
    <property type="entry name" value="F-BOX DOMAIN CONTAINING PROTEIN-RELATED"/>
    <property type="match status" value="1"/>
</dbReference>
<reference evidence="3" key="1">
    <citation type="submission" date="2015-06" db="UniProtKB">
        <authorList>
            <consortium name="EnsemblPlants"/>
        </authorList>
    </citation>
    <scope>IDENTIFICATION</scope>
</reference>
<dbReference type="Pfam" id="PF23635">
    <property type="entry name" value="Beta-prop_AT5G49610-like"/>
    <property type="match status" value="2"/>
</dbReference>
<evidence type="ECO:0000313" key="3">
    <source>
        <dbReference type="EnsemblPlants" id="EMT30268"/>
    </source>
</evidence>
<dbReference type="InterPro" id="IPR056594">
    <property type="entry name" value="AT5G49610-like_b-prop"/>
</dbReference>
<dbReference type="AlphaFoldDB" id="M8C890"/>
<protein>
    <recommendedName>
        <fullName evidence="2">F-box protein AT5G49610-like beta-propeller domain-containing protein</fullName>
    </recommendedName>
</protein>
<evidence type="ECO:0000259" key="2">
    <source>
        <dbReference type="Pfam" id="PF23635"/>
    </source>
</evidence>
<evidence type="ECO:0000256" key="1">
    <source>
        <dbReference type="SAM" id="MobiDB-lite"/>
    </source>
</evidence>
<feature type="compositionally biased region" description="Acidic residues" evidence="1">
    <location>
        <begin position="11"/>
        <end position="23"/>
    </location>
</feature>
<dbReference type="EnsemblPlants" id="EMT30268">
    <property type="protein sequence ID" value="EMT30268"/>
    <property type="gene ID" value="F775_00374"/>
</dbReference>
<accession>M8C890</accession>